<dbReference type="GO" id="GO:0006364">
    <property type="term" value="P:rRNA processing"/>
    <property type="evidence" value="ECO:0007669"/>
    <property type="project" value="UniProtKB-KW"/>
</dbReference>
<dbReference type="GeneID" id="31003124"/>
<comment type="caution">
    <text evidence="4">The sequence shown here is derived from an EMBL/GenBank/DDBJ whole genome shotgun (WGS) entry which is preliminary data.</text>
</comment>
<feature type="region of interest" description="Disordered" evidence="3">
    <location>
        <begin position="132"/>
        <end position="194"/>
    </location>
</feature>
<keyword evidence="2" id="KW-0698">rRNA processing</keyword>
<dbReference type="STRING" id="1441469.A0A225ASY6"/>
<protein>
    <recommendedName>
        <fullName evidence="6">Pre-rRNA-processing protein TSR2</fullName>
    </recommendedName>
</protein>
<dbReference type="PANTHER" id="PTHR21250">
    <property type="entry name" value="PRE-RRNA-PROCESSING PROTEIN TSR2 HOMOLOG"/>
    <property type="match status" value="1"/>
</dbReference>
<accession>A0A225ASY6</accession>
<comment type="similarity">
    <text evidence="1">Belongs to the TSR2 family.</text>
</comment>
<evidence type="ECO:0008006" key="6">
    <source>
        <dbReference type="Google" id="ProtNLM"/>
    </source>
</evidence>
<dbReference type="OrthoDB" id="263560at2759"/>
<keyword evidence="5" id="KW-1185">Reference proteome</keyword>
<sequence length="194" mass="21793">MASTSTAATPSSEQQQKLDLAITLLINSWPALNLAVQSSWGGPNSADKRDWLCGAISDIFMTRPETDSYDIEDILVQVLSDEFDVAVDDGSAGMVADQIMNVKARIEMGDYQEVDRLWAEYKEKRERKGAEQNLFKHVDTKDEDQETDDDDEEDSDDDEDMQDAPSLVTRPPTQRVEPEVDEDGFTKVVGKKKR</sequence>
<reference evidence="4 5" key="1">
    <citation type="submission" date="2015-06" db="EMBL/GenBank/DDBJ databases">
        <title>Talaromyces atroroseus IBT 11181 draft genome.</title>
        <authorList>
            <person name="Rasmussen K.B."/>
            <person name="Rasmussen S."/>
            <person name="Petersen B."/>
            <person name="Sicheritz-Ponten T."/>
            <person name="Mortensen U.H."/>
            <person name="Thrane U."/>
        </authorList>
    </citation>
    <scope>NUCLEOTIDE SEQUENCE [LARGE SCALE GENOMIC DNA]</scope>
    <source>
        <strain evidence="4 5">IBT 11181</strain>
    </source>
</reference>
<organism evidence="4 5">
    <name type="scientific">Talaromyces atroroseus</name>
    <dbReference type="NCBI Taxonomy" id="1441469"/>
    <lineage>
        <taxon>Eukaryota</taxon>
        <taxon>Fungi</taxon>
        <taxon>Dikarya</taxon>
        <taxon>Ascomycota</taxon>
        <taxon>Pezizomycotina</taxon>
        <taxon>Eurotiomycetes</taxon>
        <taxon>Eurotiomycetidae</taxon>
        <taxon>Eurotiales</taxon>
        <taxon>Trichocomaceae</taxon>
        <taxon>Talaromyces</taxon>
        <taxon>Talaromyces sect. Trachyspermi</taxon>
    </lineage>
</organism>
<evidence type="ECO:0000256" key="1">
    <source>
        <dbReference type="ARBA" id="ARBA00006524"/>
    </source>
</evidence>
<proteinExistence type="inferred from homology"/>
<dbReference type="Pfam" id="PF10273">
    <property type="entry name" value="WGG"/>
    <property type="match status" value="1"/>
</dbReference>
<dbReference type="RefSeq" id="XP_020121585.1">
    <property type="nucleotide sequence ID" value="XM_020265661.1"/>
</dbReference>
<dbReference type="InterPro" id="IPR019398">
    <property type="entry name" value="Pre-rRNA_process_TSR2"/>
</dbReference>
<evidence type="ECO:0000256" key="2">
    <source>
        <dbReference type="ARBA" id="ARBA00022552"/>
    </source>
</evidence>
<gene>
    <name evidence="4" type="ORF">UA08_03369</name>
</gene>
<evidence type="ECO:0000256" key="3">
    <source>
        <dbReference type="SAM" id="MobiDB-lite"/>
    </source>
</evidence>
<feature type="compositionally biased region" description="Acidic residues" evidence="3">
    <location>
        <begin position="141"/>
        <end position="162"/>
    </location>
</feature>
<name>A0A225ASY6_TALAT</name>
<dbReference type="EMBL" id="LFMY01000004">
    <property type="protein sequence ID" value="OKL61464.1"/>
    <property type="molecule type" value="Genomic_DNA"/>
</dbReference>
<dbReference type="Proteomes" id="UP000214365">
    <property type="component" value="Unassembled WGS sequence"/>
</dbReference>
<evidence type="ECO:0000313" key="4">
    <source>
        <dbReference type="EMBL" id="OKL61464.1"/>
    </source>
</evidence>
<evidence type="ECO:0000313" key="5">
    <source>
        <dbReference type="Proteomes" id="UP000214365"/>
    </source>
</evidence>
<dbReference type="AlphaFoldDB" id="A0A225ASY6"/>